<organism evidence="2 3">
    <name type="scientific">Cnephaeus nilssonii</name>
    <name type="common">Northern bat</name>
    <name type="synonym">Eptesicus nilssonii</name>
    <dbReference type="NCBI Taxonomy" id="3371016"/>
    <lineage>
        <taxon>Eukaryota</taxon>
        <taxon>Metazoa</taxon>
        <taxon>Chordata</taxon>
        <taxon>Craniata</taxon>
        <taxon>Vertebrata</taxon>
        <taxon>Euteleostomi</taxon>
        <taxon>Mammalia</taxon>
        <taxon>Eutheria</taxon>
        <taxon>Laurasiatheria</taxon>
        <taxon>Chiroptera</taxon>
        <taxon>Yangochiroptera</taxon>
        <taxon>Vespertilionidae</taxon>
        <taxon>Cnephaeus</taxon>
    </lineage>
</organism>
<dbReference type="Proteomes" id="UP001177744">
    <property type="component" value="Unassembled WGS sequence"/>
</dbReference>
<accession>A0AA40LR45</accession>
<name>A0AA40LR45_CNENI</name>
<protein>
    <submittedName>
        <fullName evidence="2">Uncharacterized protein</fullName>
    </submittedName>
</protein>
<keyword evidence="3" id="KW-1185">Reference proteome</keyword>
<evidence type="ECO:0000313" key="2">
    <source>
        <dbReference type="EMBL" id="KAK1340664.1"/>
    </source>
</evidence>
<evidence type="ECO:0000313" key="3">
    <source>
        <dbReference type="Proteomes" id="UP001177744"/>
    </source>
</evidence>
<gene>
    <name evidence="2" type="ORF">QTO34_017054</name>
</gene>
<comment type="caution">
    <text evidence="2">The sequence shown here is derived from an EMBL/GenBank/DDBJ whole genome shotgun (WGS) entry which is preliminary data.</text>
</comment>
<dbReference type="Gene3D" id="6.10.140.1300">
    <property type="match status" value="1"/>
</dbReference>
<feature type="region of interest" description="Disordered" evidence="1">
    <location>
        <begin position="28"/>
        <end position="49"/>
    </location>
</feature>
<dbReference type="AlphaFoldDB" id="A0AA40LR45"/>
<evidence type="ECO:0000256" key="1">
    <source>
        <dbReference type="SAM" id="MobiDB-lite"/>
    </source>
</evidence>
<feature type="region of interest" description="Disordered" evidence="1">
    <location>
        <begin position="73"/>
        <end position="100"/>
    </location>
</feature>
<dbReference type="EMBL" id="JAULJE010000007">
    <property type="protein sequence ID" value="KAK1340664.1"/>
    <property type="molecule type" value="Genomic_DNA"/>
</dbReference>
<reference evidence="2" key="1">
    <citation type="submission" date="2023-06" db="EMBL/GenBank/DDBJ databases">
        <title>Reference genome for the Northern bat (Eptesicus nilssonii), a most northern bat species.</title>
        <authorList>
            <person name="Laine V.N."/>
            <person name="Pulliainen A.T."/>
            <person name="Lilley T.M."/>
        </authorList>
    </citation>
    <scope>NUCLEOTIDE SEQUENCE</scope>
    <source>
        <strain evidence="2">BLF_Eptnil</strain>
        <tissue evidence="2">Kidney</tissue>
    </source>
</reference>
<sequence length="112" mass="11937">MERLKRGIIHARGLVQECLAKMEWNTSTQDPGLRSGCSGEAKPQGFSAPATVEKPSLFSLSLQSSSVFSLHTKPLDPGTATPKGARSHSSKCNFPHPSGLTPDATVALLQHQ</sequence>
<proteinExistence type="predicted"/>